<reference evidence="1 2" key="1">
    <citation type="submission" date="2018-05" db="EMBL/GenBank/DDBJ databases">
        <title>Spiribacter halobius sp. nov., a moderately halophilic bacterium isolated from marine solar saltern.</title>
        <authorList>
            <person name="Zheng W.-S."/>
            <person name="Lu D.-C."/>
            <person name="Du Z.-J."/>
        </authorList>
    </citation>
    <scope>NUCLEOTIDE SEQUENCE [LARGE SCALE GENOMIC DNA]</scope>
    <source>
        <strain evidence="1 2">E85</strain>
    </source>
</reference>
<name>A0A2U2N3S8_9GAMM</name>
<sequence>MKRIPRPRILMALAVLLAVGGGLLLYNPLGQSGGQAIAAGESGPVFVADGYAIRGYDPVAYFTEGEPVAGSPQFEAEWNGATWRFASAEHRERFLADPEAYAPAYGGFCAWAVAEKGELYSIDPHAWKIVDGRLYLNYSESIQRRWEQDIPGFIELGDRRWPEIVEGS</sequence>
<dbReference type="EMBL" id="QFFI01000008">
    <property type="protein sequence ID" value="PWG63875.1"/>
    <property type="molecule type" value="Genomic_DNA"/>
</dbReference>
<gene>
    <name evidence="1" type="ORF">DEM34_06635</name>
</gene>
<organism evidence="1 2">
    <name type="scientific">Sediminicurvatus halobius</name>
    <dbReference type="NCBI Taxonomy" id="2182432"/>
    <lineage>
        <taxon>Bacteria</taxon>
        <taxon>Pseudomonadati</taxon>
        <taxon>Pseudomonadota</taxon>
        <taxon>Gammaproteobacteria</taxon>
        <taxon>Chromatiales</taxon>
        <taxon>Ectothiorhodospiraceae</taxon>
        <taxon>Sediminicurvatus</taxon>
    </lineage>
</organism>
<evidence type="ECO:0000313" key="2">
    <source>
        <dbReference type="Proteomes" id="UP000245474"/>
    </source>
</evidence>
<dbReference type="NCBIfam" id="NF041384">
    <property type="entry name" value="YHS_seleno_dom"/>
    <property type="match status" value="1"/>
</dbReference>
<protein>
    <submittedName>
        <fullName evidence="1">YHS domain protein</fullName>
    </submittedName>
</protein>
<dbReference type="OrthoDB" id="344729at2"/>
<dbReference type="Proteomes" id="UP000245474">
    <property type="component" value="Unassembled WGS sequence"/>
</dbReference>
<dbReference type="AlphaFoldDB" id="A0A2U2N3S8"/>
<keyword evidence="2" id="KW-1185">Reference proteome</keyword>
<comment type="caution">
    <text evidence="1">The sequence shown here is derived from an EMBL/GenBank/DDBJ whole genome shotgun (WGS) entry which is preliminary data.</text>
</comment>
<evidence type="ECO:0000313" key="1">
    <source>
        <dbReference type="EMBL" id="PWG63875.1"/>
    </source>
</evidence>
<dbReference type="RefSeq" id="WP_109677505.1">
    <property type="nucleotide sequence ID" value="NZ_CP086615.1"/>
</dbReference>
<proteinExistence type="predicted"/>
<accession>A0A2U2N3S8</accession>